<comment type="caution">
    <text evidence="15">The sequence shown here is derived from an EMBL/GenBank/DDBJ whole genome shotgun (WGS) entry which is preliminary data.</text>
</comment>
<keyword evidence="16" id="KW-1185">Reference proteome</keyword>
<comment type="subunit">
    <text evidence="2">The accessory proteins ExbB and ExbD seem to form a complex with TonB.</text>
</comment>
<accession>A0ABT8B3K5</accession>
<name>A0ABT8B3K5_9NEIS</name>
<keyword evidence="8 12" id="KW-0653">Protein transport</keyword>
<evidence type="ECO:0000256" key="9">
    <source>
        <dbReference type="ARBA" id="ARBA00022989"/>
    </source>
</evidence>
<evidence type="ECO:0000259" key="14">
    <source>
        <dbReference type="Pfam" id="PF01618"/>
    </source>
</evidence>
<dbReference type="PANTHER" id="PTHR30625:SF14">
    <property type="entry name" value="BIOPOLYMER TRANSPORT PROTEIN EXBB"/>
    <property type="match status" value="1"/>
</dbReference>
<keyword evidence="4 12" id="KW-0813">Transport</keyword>
<reference evidence="15" key="1">
    <citation type="journal article" date="2014" name="Int. J. Syst. Evol. Microbiol.">
        <title>Complete genome of a new Firmicutes species belonging to the dominant human colonic microbiota ('Ruminococcus bicirculans') reveals two chromosomes and a selective capacity to utilize plant glucans.</title>
        <authorList>
            <consortium name="NISC Comparative Sequencing Program"/>
            <person name="Wegmann U."/>
            <person name="Louis P."/>
            <person name="Goesmann A."/>
            <person name="Henrissat B."/>
            <person name="Duncan S.H."/>
            <person name="Flint H.J."/>
        </authorList>
    </citation>
    <scope>NUCLEOTIDE SEQUENCE</scope>
    <source>
        <strain evidence="15">CECT 7703</strain>
    </source>
</reference>
<keyword evidence="7 13" id="KW-0812">Transmembrane</keyword>
<evidence type="ECO:0000313" key="16">
    <source>
        <dbReference type="Proteomes" id="UP001180081"/>
    </source>
</evidence>
<feature type="transmembrane region" description="Helical" evidence="13">
    <location>
        <begin position="177"/>
        <end position="198"/>
    </location>
</feature>
<feature type="transmembrane region" description="Helical" evidence="13">
    <location>
        <begin position="132"/>
        <end position="157"/>
    </location>
</feature>
<evidence type="ECO:0000256" key="4">
    <source>
        <dbReference type="ARBA" id="ARBA00022448"/>
    </source>
</evidence>
<keyword evidence="5" id="KW-1003">Cell membrane</keyword>
<comment type="subcellular location">
    <subcellularLocation>
        <location evidence="1">Cell inner membrane</location>
        <topology evidence="1">Multi-pass membrane protein</topology>
    </subcellularLocation>
    <subcellularLocation>
        <location evidence="12">Membrane</location>
        <topology evidence="12">Multi-pass membrane protein</topology>
    </subcellularLocation>
</comment>
<dbReference type="Pfam" id="PF01618">
    <property type="entry name" value="MotA_ExbB"/>
    <property type="match status" value="1"/>
</dbReference>
<evidence type="ECO:0000256" key="10">
    <source>
        <dbReference type="ARBA" id="ARBA00023136"/>
    </source>
</evidence>
<evidence type="ECO:0000256" key="3">
    <source>
        <dbReference type="ARBA" id="ARBA00022093"/>
    </source>
</evidence>
<comment type="similarity">
    <text evidence="12">Belongs to the exbB/tolQ family.</text>
</comment>
<feature type="transmembrane region" description="Helical" evidence="13">
    <location>
        <begin position="20"/>
        <end position="42"/>
    </location>
</feature>
<organism evidence="15 16">
    <name type="scientific">Chitinimonas viridis</name>
    <dbReference type="NCBI Taxonomy" id="664880"/>
    <lineage>
        <taxon>Bacteria</taxon>
        <taxon>Pseudomonadati</taxon>
        <taxon>Pseudomonadota</taxon>
        <taxon>Betaproteobacteria</taxon>
        <taxon>Neisseriales</taxon>
        <taxon>Chitinibacteraceae</taxon>
        <taxon>Chitinimonas</taxon>
    </lineage>
</organism>
<evidence type="ECO:0000256" key="6">
    <source>
        <dbReference type="ARBA" id="ARBA00022519"/>
    </source>
</evidence>
<evidence type="ECO:0000256" key="8">
    <source>
        <dbReference type="ARBA" id="ARBA00022927"/>
    </source>
</evidence>
<dbReference type="EMBL" id="JAUFPU010000004">
    <property type="protein sequence ID" value="MDN3576290.1"/>
    <property type="molecule type" value="Genomic_DNA"/>
</dbReference>
<evidence type="ECO:0000256" key="2">
    <source>
        <dbReference type="ARBA" id="ARBA00011471"/>
    </source>
</evidence>
<keyword evidence="6" id="KW-0997">Cell inner membrane</keyword>
<evidence type="ECO:0000256" key="7">
    <source>
        <dbReference type="ARBA" id="ARBA00022692"/>
    </source>
</evidence>
<dbReference type="InterPro" id="IPR002898">
    <property type="entry name" value="MotA_ExbB_proton_chnl"/>
</dbReference>
<dbReference type="RefSeq" id="WP_290331868.1">
    <property type="nucleotide sequence ID" value="NZ_JAUFPU010000004.1"/>
</dbReference>
<feature type="domain" description="MotA/TolQ/ExbB proton channel" evidence="14">
    <location>
        <begin position="105"/>
        <end position="208"/>
    </location>
</feature>
<evidence type="ECO:0000256" key="11">
    <source>
        <dbReference type="ARBA" id="ARBA00024816"/>
    </source>
</evidence>
<evidence type="ECO:0000256" key="5">
    <source>
        <dbReference type="ARBA" id="ARBA00022475"/>
    </source>
</evidence>
<sequence length="248" mass="26778">MNPNHFSLANMWAQGDFVTRSVAIALLLMSIVSWYVIVTRALRQMRQRRMAHAATAEFWHAQSFSEGLHLLDGTREDNPFRNLAEEGRDAVAHHRDSQGDLHGQLTLSDWVTSCLKRAIDESVERMQSGLSILASVGSTAPFVGLLGTVWGIFHALVSIGFSGQVSIDKVAGPVGESLIMTAFGLVVAIPAVLGYNALTRGNNALLGRINRFAHDLHAYFVTGAPAVRTEPGGKPVLTSVKPSHAGGR</sequence>
<reference evidence="15" key="2">
    <citation type="submission" date="2023-06" db="EMBL/GenBank/DDBJ databases">
        <authorList>
            <person name="Lucena T."/>
            <person name="Sun Q."/>
        </authorList>
    </citation>
    <scope>NUCLEOTIDE SEQUENCE</scope>
    <source>
        <strain evidence="15">CECT 7703</strain>
    </source>
</reference>
<comment type="function">
    <text evidence="11">Involved in the TonB-dependent energy-dependent transport of various receptor-bound substrates. Protects ExbD from proteolytic degradation and functionally stabilizes TonB.</text>
</comment>
<dbReference type="PANTHER" id="PTHR30625">
    <property type="entry name" value="PROTEIN TOLQ"/>
    <property type="match status" value="1"/>
</dbReference>
<keyword evidence="10 13" id="KW-0472">Membrane</keyword>
<proteinExistence type="inferred from homology"/>
<gene>
    <name evidence="15" type="ORF">QWZ03_05875</name>
</gene>
<dbReference type="Proteomes" id="UP001180081">
    <property type="component" value="Unassembled WGS sequence"/>
</dbReference>
<keyword evidence="9 13" id="KW-1133">Transmembrane helix</keyword>
<dbReference type="InterPro" id="IPR050790">
    <property type="entry name" value="ExbB/TolQ_transport"/>
</dbReference>
<evidence type="ECO:0000313" key="15">
    <source>
        <dbReference type="EMBL" id="MDN3576290.1"/>
    </source>
</evidence>
<evidence type="ECO:0000256" key="1">
    <source>
        <dbReference type="ARBA" id="ARBA00004429"/>
    </source>
</evidence>
<evidence type="ECO:0000256" key="13">
    <source>
        <dbReference type="SAM" id="Phobius"/>
    </source>
</evidence>
<evidence type="ECO:0000256" key="12">
    <source>
        <dbReference type="RuleBase" id="RU004057"/>
    </source>
</evidence>
<protein>
    <recommendedName>
        <fullName evidence="3">Biopolymer transport protein ExbB</fullName>
    </recommendedName>
</protein>